<evidence type="ECO:0000313" key="3">
    <source>
        <dbReference type="Proteomes" id="UP000182771"/>
    </source>
</evidence>
<keyword evidence="3" id="KW-1185">Reference proteome</keyword>
<dbReference type="Pfam" id="PF10029">
    <property type="entry name" value="DUF2271"/>
    <property type="match status" value="1"/>
</dbReference>
<organism evidence="2 3">
    <name type="scientific">Capnocytophaga granulosa</name>
    <dbReference type="NCBI Taxonomy" id="45242"/>
    <lineage>
        <taxon>Bacteria</taxon>
        <taxon>Pseudomonadati</taxon>
        <taxon>Bacteroidota</taxon>
        <taxon>Flavobacteriia</taxon>
        <taxon>Flavobacteriales</taxon>
        <taxon>Flavobacteriaceae</taxon>
        <taxon>Capnocytophaga</taxon>
    </lineage>
</organism>
<comment type="caution">
    <text evidence="2">The sequence shown here is derived from an EMBL/GenBank/DDBJ whole genome shotgun (WGS) entry which is preliminary data.</text>
</comment>
<keyword evidence="1" id="KW-0732">Signal</keyword>
<evidence type="ECO:0000313" key="2">
    <source>
        <dbReference type="EMBL" id="SDW61388.1"/>
    </source>
</evidence>
<dbReference type="Proteomes" id="UP000182771">
    <property type="component" value="Unassembled WGS sequence"/>
</dbReference>
<gene>
    <name evidence="2" type="ORF">SAMN05444420_1036</name>
</gene>
<accession>A0A1H2UZ88</accession>
<sequence>MTKKVVFALVAFLAFATAQAQDKFKCMVQMANYTGEGAYMVVSLIDPEDKYVKTLYVFGDNGKYYDSLKKWFGFYSEKKEKIDAITGASITQGDRKNIVLDLDKNLLDKGYKIRFESAVEDQYYYTTDAQVPFTTESLKGKTEGTGYVRYVRLSEPK</sequence>
<dbReference type="InterPro" id="IPR014469">
    <property type="entry name" value="DUF2271"/>
</dbReference>
<dbReference type="RefSeq" id="WP_016420394.1">
    <property type="nucleotide sequence ID" value="NZ_CAUQLQ010000016.1"/>
</dbReference>
<dbReference type="AlphaFoldDB" id="A0A1H2UZ88"/>
<evidence type="ECO:0000256" key="1">
    <source>
        <dbReference type="SAM" id="SignalP"/>
    </source>
</evidence>
<reference evidence="2 3" key="1">
    <citation type="submission" date="2016-10" db="EMBL/GenBank/DDBJ databases">
        <authorList>
            <person name="Varghese N."/>
            <person name="Submissions S."/>
        </authorList>
    </citation>
    <scope>NUCLEOTIDE SEQUENCE [LARGE SCALE GENOMIC DNA]</scope>
    <source>
        <strain evidence="2 3">DSM 11449</strain>
    </source>
</reference>
<dbReference type="GeneID" id="85017056"/>
<feature type="signal peptide" evidence="1">
    <location>
        <begin position="1"/>
        <end position="20"/>
    </location>
</feature>
<feature type="chain" id="PRO_5028823193" description="DUF2271 domain-containing protein" evidence="1">
    <location>
        <begin position="21"/>
        <end position="157"/>
    </location>
</feature>
<protein>
    <recommendedName>
        <fullName evidence="4">DUF2271 domain-containing protein</fullName>
    </recommendedName>
</protein>
<dbReference type="EMBL" id="FNND01000003">
    <property type="protein sequence ID" value="SDW61388.1"/>
    <property type="molecule type" value="Genomic_DNA"/>
</dbReference>
<evidence type="ECO:0008006" key="4">
    <source>
        <dbReference type="Google" id="ProtNLM"/>
    </source>
</evidence>
<name>A0A1H2UZ88_9FLAO</name>
<proteinExistence type="predicted"/>